<protein>
    <recommendedName>
        <fullName evidence="5">TPM domain-containing protein</fullName>
    </recommendedName>
</protein>
<name>A0A2I0SNZ0_9ACTN</name>
<keyword evidence="1" id="KW-0472">Membrane</keyword>
<dbReference type="AlphaFoldDB" id="A0A2I0SNZ0"/>
<organism evidence="3 4">
    <name type="scientific">Streptomyces populi</name>
    <dbReference type="NCBI Taxonomy" id="2058924"/>
    <lineage>
        <taxon>Bacteria</taxon>
        <taxon>Bacillati</taxon>
        <taxon>Actinomycetota</taxon>
        <taxon>Actinomycetes</taxon>
        <taxon>Kitasatosporales</taxon>
        <taxon>Streptomycetaceae</taxon>
        <taxon>Streptomyces</taxon>
    </lineage>
</organism>
<comment type="caution">
    <text evidence="3">The sequence shown here is derived from an EMBL/GenBank/DDBJ whole genome shotgun (WGS) entry which is preliminary data.</text>
</comment>
<evidence type="ECO:0000313" key="4">
    <source>
        <dbReference type="Proteomes" id="UP000236178"/>
    </source>
</evidence>
<proteinExistence type="predicted"/>
<gene>
    <name evidence="3" type="ORF">CW362_17715</name>
</gene>
<feature type="transmembrane region" description="Helical" evidence="1">
    <location>
        <begin position="177"/>
        <end position="196"/>
    </location>
</feature>
<reference evidence="3 4" key="1">
    <citation type="submission" date="2017-12" db="EMBL/GenBank/DDBJ databases">
        <title>Streptomyces populusis sp. nov., a novel endophytic actinobacterium isolated from stems of Populus adenopoda Maxim.</title>
        <authorList>
            <person name="Wang Z."/>
        </authorList>
    </citation>
    <scope>NUCLEOTIDE SEQUENCE [LARGE SCALE GENOMIC DNA]</scope>
    <source>
        <strain evidence="3 4">A249</strain>
    </source>
</reference>
<accession>A0A2I0SNZ0</accession>
<evidence type="ECO:0000313" key="3">
    <source>
        <dbReference type="EMBL" id="PKT71624.1"/>
    </source>
</evidence>
<keyword evidence="1" id="KW-1133">Transmembrane helix</keyword>
<dbReference type="EMBL" id="PJOS01000031">
    <property type="protein sequence ID" value="PKT71624.1"/>
    <property type="molecule type" value="Genomic_DNA"/>
</dbReference>
<evidence type="ECO:0000256" key="1">
    <source>
        <dbReference type="SAM" id="Phobius"/>
    </source>
</evidence>
<dbReference type="Proteomes" id="UP000236178">
    <property type="component" value="Unassembled WGS sequence"/>
</dbReference>
<feature type="chain" id="PRO_5014169519" description="TPM domain-containing protein" evidence="2">
    <location>
        <begin position="34"/>
        <end position="451"/>
    </location>
</feature>
<feature type="signal peptide" evidence="2">
    <location>
        <begin position="1"/>
        <end position="33"/>
    </location>
</feature>
<evidence type="ECO:0008006" key="5">
    <source>
        <dbReference type="Google" id="ProtNLM"/>
    </source>
</evidence>
<keyword evidence="4" id="KW-1185">Reference proteome</keyword>
<evidence type="ECO:0000256" key="2">
    <source>
        <dbReference type="SAM" id="SignalP"/>
    </source>
</evidence>
<keyword evidence="2" id="KW-0732">Signal</keyword>
<sequence length="451" mass="46700">MRAARTRGRPGLLVALMLAALAMVWLPAPRAHAADDVSTVAAALREGPVYVDPAASGQLSAAEADALAAKIKKADKPVFVTVLPANYPTQDLFRNLRTATGITGLYAIRLGDRFDARADSVVMSRSAVQNLVTSVQGVSDANTQLNEFTDRALAGVHGSAPASWGGGMDSGGVPTGALIAVGAVAVVGGAGAYAVVRRNRRREEEERRAALERLRVVVDEDITAFGEELDRLDFHPAEAGADDAMRADYERALDAYEQAKSFMAGARRPEDVRAVTQSLEGGRFSLAVLAARREGRPVPERRAPCFFDPRHGPSVADTAWTPAGGAPREVPVCKADWMRLVGGEEPAVREVETEHGRRPYWDAGPAYGPWAGGYFGGGVLPGLLVGTVLGGMMASPGYGAAYGTGYGYSGGGPDGGDVSGADFDPGDFGGGFGDGGGGDFGGGGGDFGGGF</sequence>
<dbReference type="RefSeq" id="WP_103550460.1">
    <property type="nucleotide sequence ID" value="NZ_JBHJSK010000025.1"/>
</dbReference>
<dbReference type="OrthoDB" id="4808153at2"/>
<keyword evidence="1" id="KW-0812">Transmembrane</keyword>